<keyword evidence="1" id="KW-0472">Membrane</keyword>
<organism evidence="2 3">
    <name type="scientific">Fervidicoccus fontis (strain DSM 19380 / JCM 18336 / VKM B-2539 / Kam940)</name>
    <dbReference type="NCBI Taxonomy" id="1163730"/>
    <lineage>
        <taxon>Archaea</taxon>
        <taxon>Thermoproteota</taxon>
        <taxon>Thermoprotei</taxon>
        <taxon>Fervidicoccales</taxon>
        <taxon>Fervidicoccaceae</taxon>
        <taxon>Fervidicoccus</taxon>
    </lineage>
</organism>
<name>H9ZZE2_FERFK</name>
<dbReference type="RefSeq" id="WP_014557248.1">
    <property type="nucleotide sequence ID" value="NC_017461.1"/>
</dbReference>
<reference evidence="2 3" key="2">
    <citation type="journal article" date="2014" name="Extremophiles">
        <title>Analysis of the complete genome of Fervidococcus fontis confirms the distinct phylogenetic position of the order Fervidicoccales and suggests its environmental function.</title>
        <authorList>
            <person name="Lebedinsky A.V."/>
            <person name="Mardanov A.V."/>
            <person name="Kublanov I.V."/>
            <person name="Gumerov V.M."/>
            <person name="Beletsky A.V."/>
            <person name="Perevalova A.A."/>
            <person name="Bidzhieva S.Kh."/>
            <person name="Bonch-Osmolovskaya E.A."/>
            <person name="Skryabin K.G."/>
            <person name="Ravin N.V."/>
        </authorList>
    </citation>
    <scope>NUCLEOTIDE SEQUENCE [LARGE SCALE GENOMIC DNA]</scope>
    <source>
        <strain evidence="3">DSM 19380 / VKM B-2539 / Kam940</strain>
    </source>
</reference>
<dbReference type="KEGG" id="ffo:FFONT_0106"/>
<dbReference type="eggNOG" id="arCOG03681">
    <property type="taxonomic scope" value="Archaea"/>
</dbReference>
<keyword evidence="1" id="KW-0812">Transmembrane</keyword>
<evidence type="ECO:0000313" key="3">
    <source>
        <dbReference type="Proteomes" id="UP000007391"/>
    </source>
</evidence>
<evidence type="ECO:0000256" key="1">
    <source>
        <dbReference type="SAM" id="Phobius"/>
    </source>
</evidence>
<dbReference type="HOGENOM" id="CLU_153630_0_0_2"/>
<dbReference type="GeneID" id="12449167"/>
<protein>
    <submittedName>
        <fullName evidence="2">Uncharacterized protein</fullName>
    </submittedName>
</protein>
<feature type="transmembrane region" description="Helical" evidence="1">
    <location>
        <begin position="120"/>
        <end position="138"/>
    </location>
</feature>
<reference evidence="3" key="1">
    <citation type="submission" date="2012-03" db="EMBL/GenBank/DDBJ databases">
        <title>Fervidicoccus fontis complete genome analysis confirms its distinct phylogenetic position and predicts its environmental function.</title>
        <authorList>
            <person name="Lebedinsky A.V."/>
            <person name="Mardanov A.V."/>
            <person name="Gumerov V.M."/>
            <person name="Beletsky A.V."/>
            <person name="Kublanov I.V."/>
            <person name="Perevalova A.A."/>
            <person name="Bonch-Osmolovskaya E.A."/>
            <person name="Ravin N.V."/>
            <person name="Skryabin K.G."/>
        </authorList>
    </citation>
    <scope>NUCLEOTIDE SEQUENCE [LARGE SCALE GENOMIC DNA]</scope>
    <source>
        <strain evidence="3">DSM 19380 / VKM B-2539 / Kam940</strain>
    </source>
</reference>
<evidence type="ECO:0000313" key="2">
    <source>
        <dbReference type="EMBL" id="AFH42099.1"/>
    </source>
</evidence>
<dbReference type="InParanoid" id="H9ZZE2"/>
<dbReference type="STRING" id="1163730.FFONT_0106"/>
<dbReference type="EMBL" id="CP003423">
    <property type="protein sequence ID" value="AFH42099.1"/>
    <property type="molecule type" value="Genomic_DNA"/>
</dbReference>
<keyword evidence="1" id="KW-1133">Transmembrane helix</keyword>
<sequence length="144" mass="15769">MTEELPFISLLKLELIKRNPHEEVMIQKSVLPDPEAVGFKKALGEPKGQRADYSYPLENGGRIHLLDYGDHYRAHRDNVDPDRDPIGHLIYDSPRIALALGAIVGGLLGKSSSKGDKTEGFLCGALIGLLLTSIFLVGSPPLKR</sequence>
<gene>
    <name evidence="2" type="ordered locus">FFONT_0106</name>
</gene>
<proteinExistence type="predicted"/>
<dbReference type="OrthoDB" id="12193at2157"/>
<keyword evidence="3" id="KW-1185">Reference proteome</keyword>
<dbReference type="Proteomes" id="UP000007391">
    <property type="component" value="Chromosome"/>
</dbReference>
<dbReference type="AlphaFoldDB" id="H9ZZE2"/>
<accession>H9ZZE2</accession>